<dbReference type="AlphaFoldDB" id="A0AAD8CCL7"/>
<dbReference type="Proteomes" id="UP001233172">
    <property type="component" value="Unassembled WGS sequence"/>
</dbReference>
<evidence type="ECO:0000313" key="2">
    <source>
        <dbReference type="Proteomes" id="UP001233172"/>
    </source>
</evidence>
<keyword evidence="2" id="KW-1185">Reference proteome</keyword>
<feature type="non-terminal residue" evidence="1">
    <location>
        <position position="1"/>
    </location>
</feature>
<evidence type="ECO:0000313" key="1">
    <source>
        <dbReference type="EMBL" id="KAK0070132.1"/>
    </source>
</evidence>
<accession>A0AAD8CCL7</accession>
<name>A0AAD8CCL7_BIOPF</name>
<reference evidence="1" key="1">
    <citation type="journal article" date="2023" name="PLoS Negl. Trop. Dis.">
        <title>A genome sequence for Biomphalaria pfeifferi, the major vector snail for the human-infecting parasite Schistosoma mansoni.</title>
        <authorList>
            <person name="Bu L."/>
            <person name="Lu L."/>
            <person name="Laidemitt M.R."/>
            <person name="Zhang S.M."/>
            <person name="Mutuku M."/>
            <person name="Mkoji G."/>
            <person name="Steinauer M."/>
            <person name="Loker E.S."/>
        </authorList>
    </citation>
    <scope>NUCLEOTIDE SEQUENCE</scope>
    <source>
        <strain evidence="1">KasaAsao</strain>
    </source>
</reference>
<comment type="caution">
    <text evidence="1">The sequence shown here is derived from an EMBL/GenBank/DDBJ whole genome shotgun (WGS) entry which is preliminary data.</text>
</comment>
<organism evidence="1 2">
    <name type="scientific">Biomphalaria pfeifferi</name>
    <name type="common">Bloodfluke planorb</name>
    <name type="synonym">Freshwater snail</name>
    <dbReference type="NCBI Taxonomy" id="112525"/>
    <lineage>
        <taxon>Eukaryota</taxon>
        <taxon>Metazoa</taxon>
        <taxon>Spiralia</taxon>
        <taxon>Lophotrochozoa</taxon>
        <taxon>Mollusca</taxon>
        <taxon>Gastropoda</taxon>
        <taxon>Heterobranchia</taxon>
        <taxon>Euthyneura</taxon>
        <taxon>Panpulmonata</taxon>
        <taxon>Hygrophila</taxon>
        <taxon>Lymnaeoidea</taxon>
        <taxon>Planorbidae</taxon>
        <taxon>Biomphalaria</taxon>
    </lineage>
</organism>
<gene>
    <name evidence="1" type="ORF">Bpfe_000115</name>
</gene>
<proteinExistence type="predicted"/>
<sequence length="56" mass="6152">QPASIAQLLLIIQSTCLNSSTSVHHSVNQSLLLAYISPVHHSVNQSLLLTFDIKRN</sequence>
<reference evidence="1" key="2">
    <citation type="submission" date="2023-04" db="EMBL/GenBank/DDBJ databases">
        <authorList>
            <person name="Bu L."/>
            <person name="Lu L."/>
            <person name="Laidemitt M.R."/>
            <person name="Zhang S.M."/>
            <person name="Mutuku M."/>
            <person name="Mkoji G."/>
            <person name="Steinauer M."/>
            <person name="Loker E.S."/>
        </authorList>
    </citation>
    <scope>NUCLEOTIDE SEQUENCE</scope>
    <source>
        <strain evidence="1">KasaAsao</strain>
        <tissue evidence="1">Whole Snail</tissue>
    </source>
</reference>
<dbReference type="EMBL" id="JASAOG010000001">
    <property type="protein sequence ID" value="KAK0070132.1"/>
    <property type="molecule type" value="Genomic_DNA"/>
</dbReference>
<protein>
    <submittedName>
        <fullName evidence="1">Uncharacterized protein</fullName>
    </submittedName>
</protein>